<dbReference type="EMBL" id="LFBV01000008">
    <property type="protein sequence ID" value="OKH92032.1"/>
    <property type="molecule type" value="Genomic_DNA"/>
</dbReference>
<dbReference type="InterPro" id="IPR050267">
    <property type="entry name" value="Anti-sigma-factor_SerPK"/>
</dbReference>
<dbReference type="Gene3D" id="3.30.565.10">
    <property type="entry name" value="Histidine kinase-like ATPase, C-terminal domain"/>
    <property type="match status" value="1"/>
</dbReference>
<dbReference type="CDD" id="cd16936">
    <property type="entry name" value="HATPase_RsbW-like"/>
    <property type="match status" value="1"/>
</dbReference>
<feature type="domain" description="Histidine kinase/HSP90-like ATPase" evidence="2">
    <location>
        <begin position="18"/>
        <end position="122"/>
    </location>
</feature>
<protein>
    <recommendedName>
        <fullName evidence="2">Histidine kinase/HSP90-like ATPase domain-containing protein</fullName>
    </recommendedName>
</protein>
<dbReference type="GO" id="GO:0004674">
    <property type="term" value="F:protein serine/threonine kinase activity"/>
    <property type="evidence" value="ECO:0007669"/>
    <property type="project" value="UniProtKB-KW"/>
</dbReference>
<name>A0A1Q4V2D6_9ACTN</name>
<dbReference type="SUPFAM" id="SSF55874">
    <property type="entry name" value="ATPase domain of HSP90 chaperone/DNA topoisomerase II/histidine kinase"/>
    <property type="match status" value="1"/>
</dbReference>
<dbReference type="InterPro" id="IPR003594">
    <property type="entry name" value="HATPase_dom"/>
</dbReference>
<dbReference type="PANTHER" id="PTHR35526">
    <property type="entry name" value="ANTI-SIGMA-F FACTOR RSBW-RELATED"/>
    <property type="match status" value="1"/>
</dbReference>
<accession>A0A1Q4V2D6</accession>
<gene>
    <name evidence="3" type="ORF">AB852_27825</name>
</gene>
<evidence type="ECO:0000259" key="2">
    <source>
        <dbReference type="Pfam" id="PF13581"/>
    </source>
</evidence>
<evidence type="ECO:0000313" key="3">
    <source>
        <dbReference type="EMBL" id="OKH92032.1"/>
    </source>
</evidence>
<dbReference type="Proteomes" id="UP000186455">
    <property type="component" value="Unassembled WGS sequence"/>
</dbReference>
<dbReference type="RefSeq" id="WP_073793026.1">
    <property type="nucleotide sequence ID" value="NZ_LFBV01000008.1"/>
</dbReference>
<dbReference type="AlphaFoldDB" id="A0A1Q4V2D6"/>
<evidence type="ECO:0000256" key="1">
    <source>
        <dbReference type="ARBA" id="ARBA00022527"/>
    </source>
</evidence>
<comment type="caution">
    <text evidence="3">The sequence shown here is derived from an EMBL/GenBank/DDBJ whole genome shotgun (WGS) entry which is preliminary data.</text>
</comment>
<proteinExistence type="predicted"/>
<dbReference type="InterPro" id="IPR036890">
    <property type="entry name" value="HATPase_C_sf"/>
</dbReference>
<keyword evidence="4" id="KW-1185">Reference proteome</keyword>
<dbReference type="PANTHER" id="PTHR35526:SF3">
    <property type="entry name" value="ANTI-SIGMA-F FACTOR RSBW"/>
    <property type="match status" value="1"/>
</dbReference>
<dbReference type="Pfam" id="PF13581">
    <property type="entry name" value="HATPase_c_2"/>
    <property type="match status" value="1"/>
</dbReference>
<keyword evidence="1" id="KW-0723">Serine/threonine-protein kinase</keyword>
<keyword evidence="1" id="KW-0808">Transferase</keyword>
<sequence length="136" mass="14515">MNESTQLSLTRSKFFLGELQSVRAAREFARALLREWELSGLHGSVVLCVSELATNALLHGAPRDDGFWLRAGYDGAVLRVEVRDGGAGVPCVGEGVPDESGRGLMLVAASSDAWGVDRDPDGSGSGKAVWCEWKVP</sequence>
<organism evidence="3 4">
    <name type="scientific">Streptomyces uncialis</name>
    <dbReference type="NCBI Taxonomy" id="1048205"/>
    <lineage>
        <taxon>Bacteria</taxon>
        <taxon>Bacillati</taxon>
        <taxon>Actinomycetota</taxon>
        <taxon>Actinomycetes</taxon>
        <taxon>Kitasatosporales</taxon>
        <taxon>Streptomycetaceae</taxon>
        <taxon>Streptomyces</taxon>
    </lineage>
</organism>
<dbReference type="STRING" id="1048205.AB852_27825"/>
<evidence type="ECO:0000313" key="4">
    <source>
        <dbReference type="Proteomes" id="UP000186455"/>
    </source>
</evidence>
<keyword evidence="1" id="KW-0418">Kinase</keyword>
<reference evidence="3 4" key="1">
    <citation type="submission" date="2015-06" db="EMBL/GenBank/DDBJ databases">
        <title>Cloning and characterization of the uncialamcin biosynthetic gene cluster.</title>
        <authorList>
            <person name="Yan X."/>
            <person name="Huang T."/>
            <person name="Ge H."/>
            <person name="Shen B."/>
        </authorList>
    </citation>
    <scope>NUCLEOTIDE SEQUENCE [LARGE SCALE GENOMIC DNA]</scope>
    <source>
        <strain evidence="3 4">DCA2648</strain>
    </source>
</reference>